<keyword evidence="2" id="KW-0472">Membrane</keyword>
<feature type="transmembrane region" description="Helical" evidence="2">
    <location>
        <begin position="90"/>
        <end position="115"/>
    </location>
</feature>
<feature type="region of interest" description="Disordered" evidence="1">
    <location>
        <begin position="137"/>
        <end position="165"/>
    </location>
</feature>
<gene>
    <name evidence="4" type="ORF">EAH_00034020</name>
</gene>
<dbReference type="GeneID" id="25271472"/>
<evidence type="ECO:0000256" key="2">
    <source>
        <dbReference type="SAM" id="Phobius"/>
    </source>
</evidence>
<name>U6GGS2_EIMAC</name>
<dbReference type="VEuPathDB" id="ToxoDB:EAH_00034020"/>
<dbReference type="OrthoDB" id="347451at2759"/>
<proteinExistence type="predicted"/>
<organism evidence="4 5">
    <name type="scientific">Eimeria acervulina</name>
    <name type="common">Coccidian parasite</name>
    <dbReference type="NCBI Taxonomy" id="5801"/>
    <lineage>
        <taxon>Eukaryota</taxon>
        <taxon>Sar</taxon>
        <taxon>Alveolata</taxon>
        <taxon>Apicomplexa</taxon>
        <taxon>Conoidasida</taxon>
        <taxon>Coccidia</taxon>
        <taxon>Eucoccidiorida</taxon>
        <taxon>Eimeriorina</taxon>
        <taxon>Eimeriidae</taxon>
        <taxon>Eimeria</taxon>
    </lineage>
</organism>
<protein>
    <recommendedName>
        <fullName evidence="6">Transmembrane protein</fullName>
    </recommendedName>
</protein>
<keyword evidence="2" id="KW-1133">Transmembrane helix</keyword>
<dbReference type="Proteomes" id="UP000018050">
    <property type="component" value="Unassembled WGS sequence"/>
</dbReference>
<dbReference type="EMBL" id="HG670875">
    <property type="protein sequence ID" value="CDI78483.1"/>
    <property type="molecule type" value="Genomic_DNA"/>
</dbReference>
<reference evidence="4" key="1">
    <citation type="submission" date="2013-10" db="EMBL/GenBank/DDBJ databases">
        <title>Genomic analysis of the causative agents of coccidiosis in chickens.</title>
        <authorList>
            <person name="Reid A.J."/>
            <person name="Blake D."/>
            <person name="Billington K."/>
            <person name="Browne H."/>
            <person name="Dunn M."/>
            <person name="Hung S."/>
            <person name="Kawahara F."/>
            <person name="Miranda-Saavedra D."/>
            <person name="Mourier T."/>
            <person name="Nagra H."/>
            <person name="Otto T.D."/>
            <person name="Rawlings N."/>
            <person name="Sanchez A."/>
            <person name="Sanders M."/>
            <person name="Subramaniam C."/>
            <person name="Tay Y."/>
            <person name="Dear P."/>
            <person name="Doerig C."/>
            <person name="Gruber A."/>
            <person name="Parkinson J."/>
            <person name="Shirley M."/>
            <person name="Wan K.L."/>
            <person name="Berriman M."/>
            <person name="Tomley F."/>
            <person name="Pain A."/>
        </authorList>
    </citation>
    <scope>NUCLEOTIDE SEQUENCE</scope>
    <source>
        <strain evidence="4">Houghton</strain>
    </source>
</reference>
<reference evidence="4" key="2">
    <citation type="submission" date="2013-10" db="EMBL/GenBank/DDBJ databases">
        <authorList>
            <person name="Aslett M."/>
        </authorList>
    </citation>
    <scope>NUCLEOTIDE SEQUENCE</scope>
    <source>
        <strain evidence="4">Houghton</strain>
    </source>
</reference>
<evidence type="ECO:0008006" key="6">
    <source>
        <dbReference type="Google" id="ProtNLM"/>
    </source>
</evidence>
<dbReference type="OMA" id="MIRCCNA"/>
<evidence type="ECO:0000256" key="1">
    <source>
        <dbReference type="SAM" id="MobiDB-lite"/>
    </source>
</evidence>
<keyword evidence="2" id="KW-0812">Transmembrane</keyword>
<feature type="chain" id="PRO_5004669789" description="Transmembrane protein" evidence="3">
    <location>
        <begin position="19"/>
        <end position="450"/>
    </location>
</feature>
<feature type="signal peptide" evidence="3">
    <location>
        <begin position="1"/>
        <end position="18"/>
    </location>
</feature>
<evidence type="ECO:0000256" key="3">
    <source>
        <dbReference type="SAM" id="SignalP"/>
    </source>
</evidence>
<keyword evidence="3" id="KW-0732">Signal</keyword>
<keyword evidence="5" id="KW-1185">Reference proteome</keyword>
<evidence type="ECO:0000313" key="5">
    <source>
        <dbReference type="Proteomes" id="UP000018050"/>
    </source>
</evidence>
<dbReference type="RefSeq" id="XP_013251290.1">
    <property type="nucleotide sequence ID" value="XM_013395836.1"/>
</dbReference>
<feature type="region of interest" description="Disordered" evidence="1">
    <location>
        <begin position="314"/>
        <end position="375"/>
    </location>
</feature>
<accession>U6GGS2</accession>
<sequence>MLAHSLILLLTLLPAAASSQGSLGGATASSTPGACSAGGDGSSSCPVAARDEEHRRTLRDIEAYVALLEGRLEERLAKHEQRQWEQQRNLFVLLAVSICLAVVFIVALAACKVYVQSLQNQIQSSLQAEELRGLQDSPVAGRQTPCGGGVPQKQPLPREQSKLSSVAVEERHQEDRWCNNWRSEETHPTAANELAFDDDLGDDPGLCLYPSGEDVGELPSFIITLQSCGWSKRSSSISSIGCRSVIDSRRLCEAVYSKCAVCAAAAEKARTVEEVRAATGLSPELQQQQEQLEARCSRLFERLHEITDASRAFCSSSSDSEEELATDPAGVDEVQGEKAAADAPPEDSVTLHKAGKPQNGRQRKKRRNAADPSRLEEQRELLQQLQQLFHEIDATFVRNKPAHVSVMIRCCNALLRADGLAVLKACADCEPLHKEAQSIIEIVVPCIWAT</sequence>
<dbReference type="AlphaFoldDB" id="U6GGS2"/>
<evidence type="ECO:0000313" key="4">
    <source>
        <dbReference type="EMBL" id="CDI78483.1"/>
    </source>
</evidence>